<accession>A0A7W8QHB4</accession>
<dbReference type="GO" id="GO:0005886">
    <property type="term" value="C:plasma membrane"/>
    <property type="evidence" value="ECO:0007669"/>
    <property type="project" value="UniProtKB-SubCell"/>
</dbReference>
<dbReference type="RefSeq" id="WP_184387997.1">
    <property type="nucleotide sequence ID" value="NZ_BAAAJD010000048.1"/>
</dbReference>
<protein>
    <submittedName>
        <fullName evidence="10">Putative PurR-regulated permease PerM</fullName>
    </submittedName>
</protein>
<keyword evidence="11" id="KW-1185">Reference proteome</keyword>
<reference evidence="10 11" key="1">
    <citation type="submission" date="2020-08" db="EMBL/GenBank/DDBJ databases">
        <title>Sequencing the genomes of 1000 actinobacteria strains.</title>
        <authorList>
            <person name="Klenk H.-P."/>
        </authorList>
    </citation>
    <scope>NUCLEOTIDE SEQUENCE [LARGE SCALE GENOMIC DNA]</scope>
    <source>
        <strain evidence="10 11">DSM 44551</strain>
    </source>
</reference>
<proteinExistence type="inferred from homology"/>
<evidence type="ECO:0000256" key="7">
    <source>
        <dbReference type="ARBA" id="ARBA00023136"/>
    </source>
</evidence>
<feature type="transmembrane region" description="Helical" evidence="9">
    <location>
        <begin position="308"/>
        <end position="341"/>
    </location>
</feature>
<evidence type="ECO:0000256" key="9">
    <source>
        <dbReference type="SAM" id="Phobius"/>
    </source>
</evidence>
<feature type="region of interest" description="Disordered" evidence="8">
    <location>
        <begin position="351"/>
        <end position="419"/>
    </location>
</feature>
<feature type="transmembrane region" description="Helical" evidence="9">
    <location>
        <begin position="215"/>
        <end position="234"/>
    </location>
</feature>
<feature type="transmembrane region" description="Helical" evidence="9">
    <location>
        <begin position="150"/>
        <end position="175"/>
    </location>
</feature>
<feature type="transmembrane region" description="Helical" evidence="9">
    <location>
        <begin position="20"/>
        <end position="51"/>
    </location>
</feature>
<dbReference type="Pfam" id="PF01594">
    <property type="entry name" value="AI-2E_transport"/>
    <property type="match status" value="1"/>
</dbReference>
<keyword evidence="4" id="KW-1003">Cell membrane</keyword>
<evidence type="ECO:0000256" key="4">
    <source>
        <dbReference type="ARBA" id="ARBA00022475"/>
    </source>
</evidence>
<evidence type="ECO:0000256" key="2">
    <source>
        <dbReference type="ARBA" id="ARBA00009773"/>
    </source>
</evidence>
<dbReference type="AlphaFoldDB" id="A0A7W8QHB4"/>
<keyword evidence="3" id="KW-0813">Transport</keyword>
<keyword evidence="5 9" id="KW-0812">Transmembrane</keyword>
<dbReference type="InterPro" id="IPR002549">
    <property type="entry name" value="AI-2E-like"/>
</dbReference>
<dbReference type="PANTHER" id="PTHR21716">
    <property type="entry name" value="TRANSMEMBRANE PROTEIN"/>
    <property type="match status" value="1"/>
</dbReference>
<evidence type="ECO:0000256" key="8">
    <source>
        <dbReference type="SAM" id="MobiDB-lite"/>
    </source>
</evidence>
<dbReference type="GO" id="GO:0055085">
    <property type="term" value="P:transmembrane transport"/>
    <property type="evidence" value="ECO:0007669"/>
    <property type="project" value="TreeGrafter"/>
</dbReference>
<comment type="subcellular location">
    <subcellularLocation>
        <location evidence="1">Cell membrane</location>
        <topology evidence="1">Multi-pass membrane protein</topology>
    </subcellularLocation>
</comment>
<evidence type="ECO:0000256" key="5">
    <source>
        <dbReference type="ARBA" id="ARBA00022692"/>
    </source>
</evidence>
<evidence type="ECO:0000313" key="11">
    <source>
        <dbReference type="Proteomes" id="UP000572635"/>
    </source>
</evidence>
<keyword evidence="7 9" id="KW-0472">Membrane</keyword>
<feature type="transmembrane region" description="Helical" evidence="9">
    <location>
        <begin position="240"/>
        <end position="259"/>
    </location>
</feature>
<keyword evidence="6 9" id="KW-1133">Transmembrane helix</keyword>
<name>A0A7W8QHB4_9ACTN</name>
<feature type="transmembrane region" description="Helical" evidence="9">
    <location>
        <begin position="72"/>
        <end position="93"/>
    </location>
</feature>
<evidence type="ECO:0000256" key="6">
    <source>
        <dbReference type="ARBA" id="ARBA00022989"/>
    </source>
</evidence>
<dbReference type="Proteomes" id="UP000572635">
    <property type="component" value="Unassembled WGS sequence"/>
</dbReference>
<organism evidence="10 11">
    <name type="scientific">Nocardiopsis composta</name>
    <dbReference type="NCBI Taxonomy" id="157465"/>
    <lineage>
        <taxon>Bacteria</taxon>
        <taxon>Bacillati</taxon>
        <taxon>Actinomycetota</taxon>
        <taxon>Actinomycetes</taxon>
        <taxon>Streptosporangiales</taxon>
        <taxon>Nocardiopsidaceae</taxon>
        <taxon>Nocardiopsis</taxon>
    </lineage>
</organism>
<evidence type="ECO:0000256" key="1">
    <source>
        <dbReference type="ARBA" id="ARBA00004651"/>
    </source>
</evidence>
<comment type="caution">
    <text evidence="10">The sequence shown here is derived from an EMBL/GenBank/DDBJ whole genome shotgun (WGS) entry which is preliminary data.</text>
</comment>
<gene>
    <name evidence="10" type="ORF">HDA36_000334</name>
</gene>
<sequence length="419" mass="43087">MNDGSTLLRRLSDVAWRTILVGAVIVILLWALAYIKVVTIPIVLAVFLTALLMPPTNRLRRMGLGRGTSTAVAFLGALVLLAGVTTLIVQPAVAGFSGLLESLRQAPESLRTTFTGLGVDPVLLDDMIDQASTEIFQAIEQNRQQLVTGVWTAGAAAAEVLVGIILVLVLTIYFVHSGDKLMQWCSTLLPSASRPGMRATADTAYDVVGRYIRGVAWVGLIDAVGIGIPLFFLIEPGLAVPLIVLTFLGAFVPIVGAFLSGLLAVLVALVTEGPITAVIVVGVVLLVQQLESHVFAPRVYGKALDLPGAVVLVSVSAGAVVGGILGMFLATPVVAVVASLLRDRPFAVAEQAAEHPSEPAAGKPGAGEPGAGQAEPAPAKAGARGSADGAAEKEAGGKGRRGKARRPAEGEAGGSSAQD</sequence>
<feature type="transmembrane region" description="Helical" evidence="9">
    <location>
        <begin position="266"/>
        <end position="288"/>
    </location>
</feature>
<dbReference type="EMBL" id="JACHDB010000001">
    <property type="protein sequence ID" value="MBB5430250.1"/>
    <property type="molecule type" value="Genomic_DNA"/>
</dbReference>
<evidence type="ECO:0000313" key="10">
    <source>
        <dbReference type="EMBL" id="MBB5430250.1"/>
    </source>
</evidence>
<feature type="compositionally biased region" description="Low complexity" evidence="8">
    <location>
        <begin position="371"/>
        <end position="383"/>
    </location>
</feature>
<dbReference type="PANTHER" id="PTHR21716:SF53">
    <property type="entry name" value="PERMEASE PERM-RELATED"/>
    <property type="match status" value="1"/>
</dbReference>
<evidence type="ECO:0000256" key="3">
    <source>
        <dbReference type="ARBA" id="ARBA00022448"/>
    </source>
</evidence>
<comment type="similarity">
    <text evidence="2">Belongs to the autoinducer-2 exporter (AI-2E) (TC 2.A.86) family.</text>
</comment>